<dbReference type="Gene3D" id="3.30.1940.10">
    <property type="entry name" value="YtpR-like"/>
    <property type="match status" value="1"/>
</dbReference>
<keyword evidence="6" id="KW-1185">Reference proteome</keyword>
<dbReference type="Pfam" id="PF14794">
    <property type="entry name" value="DUF4479"/>
    <property type="match status" value="1"/>
</dbReference>
<dbReference type="Pfam" id="PF01588">
    <property type="entry name" value="tRNA_bind"/>
    <property type="match status" value="1"/>
</dbReference>
<dbReference type="InterPro" id="IPR033714">
    <property type="entry name" value="tRNA_bind_bactPheRS"/>
</dbReference>
<feature type="domain" description="TRNA-binding" evidence="4">
    <location>
        <begin position="88"/>
        <end position="198"/>
    </location>
</feature>
<dbReference type="RefSeq" id="WP_249096265.1">
    <property type="nucleotide sequence ID" value="NZ_JAMAST010000001.1"/>
</dbReference>
<dbReference type="Gene3D" id="2.40.50.140">
    <property type="entry name" value="Nucleic acid-binding proteins"/>
    <property type="match status" value="1"/>
</dbReference>
<reference evidence="5 6" key="1">
    <citation type="submission" date="2022-05" db="EMBL/GenBank/DDBJ databases">
        <title>Sporolactobacillus sp nov CPB3-1, isolated from tree bark (Mangifera indica L.).</title>
        <authorList>
            <person name="Phuengjayaem S."/>
            <person name="Tanasupawat S."/>
        </authorList>
    </citation>
    <scope>NUCLEOTIDE SEQUENCE [LARGE SCALE GENOMIC DNA]</scope>
    <source>
        <strain evidence="5 6">CPB3-1</strain>
    </source>
</reference>
<dbReference type="CDD" id="cd02796">
    <property type="entry name" value="tRNA_bind_bactPheRS"/>
    <property type="match status" value="1"/>
</dbReference>
<evidence type="ECO:0000256" key="1">
    <source>
        <dbReference type="ARBA" id="ARBA00022555"/>
    </source>
</evidence>
<dbReference type="NCBIfam" id="NF045760">
    <property type="entry name" value="YtpR"/>
    <property type="match status" value="1"/>
</dbReference>
<dbReference type="InterPro" id="IPR027855">
    <property type="entry name" value="DUF4479"/>
</dbReference>
<dbReference type="PROSITE" id="PS50886">
    <property type="entry name" value="TRBD"/>
    <property type="match status" value="1"/>
</dbReference>
<protein>
    <submittedName>
        <fullName evidence="5">DUF4479 and tRNA-binding domain-containing protein</fullName>
    </submittedName>
</protein>
<dbReference type="Proteomes" id="UP001203004">
    <property type="component" value="Unassembled WGS sequence"/>
</dbReference>
<evidence type="ECO:0000259" key="4">
    <source>
        <dbReference type="PROSITE" id="PS50886"/>
    </source>
</evidence>
<dbReference type="SUPFAM" id="SSF50249">
    <property type="entry name" value="Nucleic acid-binding proteins"/>
    <property type="match status" value="1"/>
</dbReference>
<comment type="caution">
    <text evidence="5">The sequence shown here is derived from an EMBL/GenBank/DDBJ whole genome shotgun (WGS) entry which is preliminary data.</text>
</comment>
<evidence type="ECO:0000256" key="3">
    <source>
        <dbReference type="PROSITE-ProRule" id="PRU00209"/>
    </source>
</evidence>
<gene>
    <name evidence="5" type="ORF">M3N64_01590</name>
</gene>
<dbReference type="InterPro" id="IPR037154">
    <property type="entry name" value="YtpR-like_sf"/>
</dbReference>
<dbReference type="EMBL" id="JAMAST010000001">
    <property type="protein sequence ID" value="MCL1630646.1"/>
    <property type="molecule type" value="Genomic_DNA"/>
</dbReference>
<name>A0ABT0M729_9BACL</name>
<proteinExistence type="predicted"/>
<sequence length="202" mass="22266">MIFYYNPTGVGDVLLVYMKDGAKPSFESKGAVTRIFDEETHETLGYNFFNAASLLDHKKNGKIQPDAALIKLLNQQLTEAEWKPLLPDEIRPLIVTGYVREMKGHPDSDHMHVCQVDVGEETLQIVCGAPNIDKGQKVVVARLGALMPDGLIIRPTVLRGVSSYGMICSARELGLPNAPQKRGILVLDPLTEVGQDFYAMTV</sequence>
<accession>A0ABT0M729</accession>
<keyword evidence="1 3" id="KW-0820">tRNA-binding</keyword>
<evidence type="ECO:0000256" key="2">
    <source>
        <dbReference type="ARBA" id="ARBA00022884"/>
    </source>
</evidence>
<dbReference type="InterPro" id="IPR012340">
    <property type="entry name" value="NA-bd_OB-fold"/>
</dbReference>
<evidence type="ECO:0000313" key="5">
    <source>
        <dbReference type="EMBL" id="MCL1630646.1"/>
    </source>
</evidence>
<dbReference type="InterPro" id="IPR002547">
    <property type="entry name" value="tRNA-bd_dom"/>
</dbReference>
<keyword evidence="2 3" id="KW-0694">RNA-binding</keyword>
<evidence type="ECO:0000313" key="6">
    <source>
        <dbReference type="Proteomes" id="UP001203004"/>
    </source>
</evidence>
<organism evidence="5 6">
    <name type="scientific">Sporolactobacillus mangiferae</name>
    <dbReference type="NCBI Taxonomy" id="2940498"/>
    <lineage>
        <taxon>Bacteria</taxon>
        <taxon>Bacillati</taxon>
        <taxon>Bacillota</taxon>
        <taxon>Bacilli</taxon>
        <taxon>Bacillales</taxon>
        <taxon>Sporolactobacillaceae</taxon>
        <taxon>Sporolactobacillus</taxon>
    </lineage>
</organism>